<feature type="compositionally biased region" description="Acidic residues" evidence="1">
    <location>
        <begin position="22"/>
        <end position="31"/>
    </location>
</feature>
<dbReference type="Pfam" id="PF21294">
    <property type="entry name" value="Polysacc_lyase_14"/>
    <property type="match status" value="3"/>
</dbReference>
<feature type="region of interest" description="Disordered" evidence="1">
    <location>
        <begin position="166"/>
        <end position="202"/>
    </location>
</feature>
<proteinExistence type="predicted"/>
<dbReference type="Proteomes" id="UP001140091">
    <property type="component" value="Unassembled WGS sequence"/>
</dbReference>
<feature type="non-terminal residue" evidence="3">
    <location>
        <position position="1"/>
    </location>
</feature>
<gene>
    <name evidence="3" type="ORF">H1R20_g9991</name>
</gene>
<evidence type="ECO:0000313" key="3">
    <source>
        <dbReference type="EMBL" id="KAJ2927109.1"/>
    </source>
</evidence>
<accession>A0A9W8J472</accession>
<feature type="domain" description="Polysaccharide lyase 14" evidence="2">
    <location>
        <begin position="47"/>
        <end position="100"/>
    </location>
</feature>
<dbReference type="PANTHER" id="PTHR40124">
    <property type="match status" value="1"/>
</dbReference>
<keyword evidence="4" id="KW-1185">Reference proteome</keyword>
<feature type="region of interest" description="Disordered" evidence="1">
    <location>
        <begin position="295"/>
        <end position="354"/>
    </location>
</feature>
<sequence length="399" mass="42157">MPSLASVPSNQRVSAAKVAVDSDFDEDEDDDAPRQRPLPPVTSWTPSSSALQLFYPAGSINPAQKPQGGAEFYASPLDISSARNVSLRFSVFFPVDFDWYAAKDKQTKALCADPRSVCDAAYGFSIGRGSFTWAAGAWTTVVQTVVLNTPGKQDGFFRDVLWPSTGKGSSATKSTKRPATTAVASRTGPPPSPTTTIDDDPLGDILGPLLSEITHLIRRGGTRTQTASGLFIPPSSTLSPPLSVVVPTFSYSPSPVLLGALPTLTLPSPTIGHATSHLGRSTGAEAPQSTPLESVLLGIGTSPTPTPTPGSVSGIVRRSERADDDEDSDGEDNSEEQLGSDGGMGDGSFSVQATPQREGNSIGFIGLFFSTFFGGHDEKYATPRDQYVWFKDFAMSLNE</sequence>
<comment type="caution">
    <text evidence="3">The sequence shown here is derived from an EMBL/GenBank/DDBJ whole genome shotgun (WGS) entry which is preliminary data.</text>
</comment>
<dbReference type="InterPro" id="IPR048958">
    <property type="entry name" value="Polysacc_lyase_14"/>
</dbReference>
<protein>
    <recommendedName>
        <fullName evidence="2">Polysaccharide lyase 14 domain-containing protein</fullName>
    </recommendedName>
</protein>
<evidence type="ECO:0000256" key="1">
    <source>
        <dbReference type="SAM" id="MobiDB-lite"/>
    </source>
</evidence>
<organism evidence="3 4">
    <name type="scientific">Candolleomyces eurysporus</name>
    <dbReference type="NCBI Taxonomy" id="2828524"/>
    <lineage>
        <taxon>Eukaryota</taxon>
        <taxon>Fungi</taxon>
        <taxon>Dikarya</taxon>
        <taxon>Basidiomycota</taxon>
        <taxon>Agaricomycotina</taxon>
        <taxon>Agaricomycetes</taxon>
        <taxon>Agaricomycetidae</taxon>
        <taxon>Agaricales</taxon>
        <taxon>Agaricineae</taxon>
        <taxon>Psathyrellaceae</taxon>
        <taxon>Candolleomyces</taxon>
    </lineage>
</organism>
<reference evidence="3" key="1">
    <citation type="submission" date="2022-06" db="EMBL/GenBank/DDBJ databases">
        <title>Genome Sequence of Candolleomyces eurysporus.</title>
        <authorList>
            <person name="Buettner E."/>
        </authorList>
    </citation>
    <scope>NUCLEOTIDE SEQUENCE</scope>
    <source>
        <strain evidence="3">VTCC 930004</strain>
    </source>
</reference>
<feature type="domain" description="Polysaccharide lyase 14" evidence="2">
    <location>
        <begin position="348"/>
        <end position="393"/>
    </location>
</feature>
<evidence type="ECO:0000259" key="2">
    <source>
        <dbReference type="Pfam" id="PF21294"/>
    </source>
</evidence>
<dbReference type="PANTHER" id="PTHR40124:SF1">
    <property type="entry name" value="DISAGGREGATASE RELATED REPEAT PROTEIN"/>
    <property type="match status" value="1"/>
</dbReference>
<feature type="compositionally biased region" description="Polar residues" evidence="1">
    <location>
        <begin position="1"/>
        <end position="13"/>
    </location>
</feature>
<evidence type="ECO:0000313" key="4">
    <source>
        <dbReference type="Proteomes" id="UP001140091"/>
    </source>
</evidence>
<feature type="domain" description="Polysaccharide lyase 14" evidence="2">
    <location>
        <begin position="103"/>
        <end position="157"/>
    </location>
</feature>
<dbReference type="OrthoDB" id="10069995at2759"/>
<dbReference type="EMBL" id="JANBPK010001038">
    <property type="protein sequence ID" value="KAJ2927109.1"/>
    <property type="molecule type" value="Genomic_DNA"/>
</dbReference>
<dbReference type="AlphaFoldDB" id="A0A9W8J472"/>
<name>A0A9W8J472_9AGAR</name>
<feature type="compositionally biased region" description="Low complexity" evidence="1">
    <location>
        <begin position="298"/>
        <end position="315"/>
    </location>
</feature>
<feature type="region of interest" description="Disordered" evidence="1">
    <location>
        <begin position="1"/>
        <end position="45"/>
    </location>
</feature>
<feature type="compositionally biased region" description="Acidic residues" evidence="1">
    <location>
        <begin position="322"/>
        <end position="335"/>
    </location>
</feature>
<dbReference type="Gene3D" id="2.60.120.200">
    <property type="match status" value="3"/>
</dbReference>